<keyword evidence="14" id="KW-1185">Reference proteome</keyword>
<keyword evidence="6 9" id="KW-0802">TPR repeat</keyword>
<dbReference type="GO" id="GO:0030018">
    <property type="term" value="C:Z disc"/>
    <property type="evidence" value="ECO:0007669"/>
    <property type="project" value="TreeGrafter"/>
</dbReference>
<keyword evidence="4" id="KW-0677">Repeat</keyword>
<dbReference type="PROSITE" id="PS51698">
    <property type="entry name" value="U_BOX"/>
    <property type="match status" value="1"/>
</dbReference>
<dbReference type="Pfam" id="PF04564">
    <property type="entry name" value="U-box"/>
    <property type="match status" value="1"/>
</dbReference>
<dbReference type="EC" id="2.3.2.27" evidence="2"/>
<feature type="compositionally biased region" description="Basic and acidic residues" evidence="11">
    <location>
        <begin position="115"/>
        <end position="126"/>
    </location>
</feature>
<dbReference type="FunFam" id="3.30.40.10:FF:000124">
    <property type="entry name" value="STIP1 homology and U box-containing protein 1"/>
    <property type="match status" value="1"/>
</dbReference>
<dbReference type="InterPro" id="IPR011990">
    <property type="entry name" value="TPR-like_helical_dom_sf"/>
</dbReference>
<keyword evidence="5" id="KW-0833">Ubl conjugation pathway</keyword>
<dbReference type="PROSITE" id="PS50005">
    <property type="entry name" value="TPR"/>
    <property type="match status" value="1"/>
</dbReference>
<dbReference type="SMART" id="SM00504">
    <property type="entry name" value="Ubox"/>
    <property type="match status" value="1"/>
</dbReference>
<dbReference type="GO" id="GO:0051087">
    <property type="term" value="F:protein-folding chaperone binding"/>
    <property type="evidence" value="ECO:0007669"/>
    <property type="project" value="TreeGrafter"/>
</dbReference>
<sequence length="482" mass="55532">MCSPVEPTEDAMTKLNKAKLTALPCAACKRDVRIHGINSWKFIFSTADEDGGPLIERVARYVGRDVSTFDETESDVMCKACFTDMERREAQEAMQRSLKAKYEIEGMRFREMAARRKERLRPESSRSQKSPSPATSSKIPRRGIRGVRLSHTYEDLTFQKDNPLPTPRSLRLDSDTSSLSSDGDLDKPASSRKQIPSPTKVVVVDDLQHDTSPASDSFKMSAVELKEQGNRFFASKKYDEAISCYTKAIMKNPQDAKFFTNRALCNMKLKKWTDVADDCRHAIEIDRSSVKGYFFLGIAQLEQELYDEAILNLRKASQLRMAKKKRWNVMEEKRINQEVALQIYINKLIKEDQERKLKEVDDSLEEIGAEDAEKRKAEIESGVKTHLEEINRLFTAVDERRKKRDVPDYLCGKISFELMRDPVITPSGITYDRKDIEQHLQRVGHFDPITRVKLTQEQLIPNLSMKEIINHFIAENEWVEDY</sequence>
<reference evidence="13" key="1">
    <citation type="submission" date="2021-10" db="EMBL/GenBank/DDBJ databases">
        <title>Tropical sea cucumber genome reveals ecological adaptation and Cuvierian tubules defense mechanism.</title>
        <authorList>
            <person name="Chen T."/>
        </authorList>
    </citation>
    <scope>NUCLEOTIDE SEQUENCE</scope>
    <source>
        <strain evidence="13">Nanhai2018</strain>
        <tissue evidence="13">Muscle</tissue>
    </source>
</reference>
<dbReference type="GO" id="GO:0006515">
    <property type="term" value="P:protein quality control for misfolded or incompletely synthesized proteins"/>
    <property type="evidence" value="ECO:0007669"/>
    <property type="project" value="TreeGrafter"/>
</dbReference>
<feature type="repeat" description="TPR" evidence="9">
    <location>
        <begin position="222"/>
        <end position="255"/>
    </location>
</feature>
<dbReference type="Pfam" id="PF13414">
    <property type="entry name" value="TPR_11"/>
    <property type="match status" value="1"/>
</dbReference>
<dbReference type="GO" id="GO:0045862">
    <property type="term" value="P:positive regulation of proteolysis"/>
    <property type="evidence" value="ECO:0007669"/>
    <property type="project" value="TreeGrafter"/>
</dbReference>
<evidence type="ECO:0000313" key="13">
    <source>
        <dbReference type="EMBL" id="KAJ8037055.1"/>
    </source>
</evidence>
<dbReference type="PANTHER" id="PTHR46803:SF2">
    <property type="entry name" value="E3 UBIQUITIN-PROTEIN LIGASE CHIP"/>
    <property type="match status" value="1"/>
</dbReference>
<organism evidence="13 14">
    <name type="scientific">Holothuria leucospilota</name>
    <name type="common">Black long sea cucumber</name>
    <name type="synonym">Mertensiothuria leucospilota</name>
    <dbReference type="NCBI Taxonomy" id="206669"/>
    <lineage>
        <taxon>Eukaryota</taxon>
        <taxon>Metazoa</taxon>
        <taxon>Echinodermata</taxon>
        <taxon>Eleutherozoa</taxon>
        <taxon>Echinozoa</taxon>
        <taxon>Holothuroidea</taxon>
        <taxon>Aspidochirotacea</taxon>
        <taxon>Aspidochirotida</taxon>
        <taxon>Holothuriidae</taxon>
        <taxon>Holothuria</taxon>
    </lineage>
</organism>
<proteinExistence type="predicted"/>
<dbReference type="GO" id="GO:0043161">
    <property type="term" value="P:proteasome-mediated ubiquitin-dependent protein catabolic process"/>
    <property type="evidence" value="ECO:0007669"/>
    <property type="project" value="TreeGrafter"/>
</dbReference>
<dbReference type="SUPFAM" id="SSF48452">
    <property type="entry name" value="TPR-like"/>
    <property type="match status" value="1"/>
</dbReference>
<keyword evidence="3" id="KW-0808">Transferase</keyword>
<evidence type="ECO:0000256" key="6">
    <source>
        <dbReference type="ARBA" id="ARBA00022803"/>
    </source>
</evidence>
<feature type="compositionally biased region" description="Polar residues" evidence="11">
    <location>
        <begin position="127"/>
        <end position="138"/>
    </location>
</feature>
<gene>
    <name evidence="13" type="ORF">HOLleu_17778</name>
</gene>
<evidence type="ECO:0000256" key="1">
    <source>
        <dbReference type="ARBA" id="ARBA00000900"/>
    </source>
</evidence>
<evidence type="ECO:0000256" key="4">
    <source>
        <dbReference type="ARBA" id="ARBA00022737"/>
    </source>
</evidence>
<dbReference type="SUPFAM" id="SSF57850">
    <property type="entry name" value="RING/U-box"/>
    <property type="match status" value="1"/>
</dbReference>
<dbReference type="Gene3D" id="1.25.40.10">
    <property type="entry name" value="Tetratricopeptide repeat domain"/>
    <property type="match status" value="1"/>
</dbReference>
<dbReference type="Proteomes" id="UP001152320">
    <property type="component" value="Chromosome 8"/>
</dbReference>
<comment type="catalytic activity">
    <reaction evidence="1">
        <text>S-ubiquitinyl-[E2 ubiquitin-conjugating enzyme]-L-cysteine + [acceptor protein]-L-lysine = [E2 ubiquitin-conjugating enzyme]-L-cysteine + N(6)-ubiquitinyl-[acceptor protein]-L-lysine.</text>
        <dbReference type="EC" id="2.3.2.27"/>
    </reaction>
</comment>
<evidence type="ECO:0000256" key="11">
    <source>
        <dbReference type="SAM" id="MobiDB-lite"/>
    </source>
</evidence>
<dbReference type="GO" id="GO:0000209">
    <property type="term" value="P:protein polyubiquitination"/>
    <property type="evidence" value="ECO:0007669"/>
    <property type="project" value="TreeGrafter"/>
</dbReference>
<evidence type="ECO:0000256" key="7">
    <source>
        <dbReference type="ARBA" id="ARBA00044534"/>
    </source>
</evidence>
<evidence type="ECO:0000256" key="5">
    <source>
        <dbReference type="ARBA" id="ARBA00022786"/>
    </source>
</evidence>
<dbReference type="OrthoDB" id="629492at2759"/>
<dbReference type="Pfam" id="PF18391">
    <property type="entry name" value="CHIP_TPR_N"/>
    <property type="match status" value="1"/>
</dbReference>
<evidence type="ECO:0000313" key="14">
    <source>
        <dbReference type="Proteomes" id="UP001152320"/>
    </source>
</evidence>
<dbReference type="InterPro" id="IPR003613">
    <property type="entry name" value="Ubox_domain"/>
</dbReference>
<comment type="caution">
    <text evidence="13">The sequence shown here is derived from an EMBL/GenBank/DDBJ whole genome shotgun (WGS) entry which is preliminary data.</text>
</comment>
<dbReference type="AlphaFoldDB" id="A0A9Q1C2M1"/>
<evidence type="ECO:0000256" key="3">
    <source>
        <dbReference type="ARBA" id="ARBA00022679"/>
    </source>
</evidence>
<dbReference type="InterPro" id="IPR041312">
    <property type="entry name" value="CHIP_TPR_N"/>
</dbReference>
<evidence type="ECO:0000256" key="8">
    <source>
        <dbReference type="ARBA" id="ARBA00044543"/>
    </source>
</evidence>
<name>A0A9Q1C2M1_HOLLE</name>
<protein>
    <recommendedName>
        <fullName evidence="7">E3 ubiquitin-protein ligase CHIP</fullName>
        <ecNumber evidence="2">2.3.2.27</ecNumber>
    </recommendedName>
    <alternativeName>
        <fullName evidence="8">RING-type E3 ubiquitin transferase CHIP</fullName>
    </alternativeName>
</protein>
<evidence type="ECO:0000256" key="9">
    <source>
        <dbReference type="PROSITE-ProRule" id="PRU00339"/>
    </source>
</evidence>
<dbReference type="Gene3D" id="6.10.140.2020">
    <property type="match status" value="1"/>
</dbReference>
<dbReference type="Gene3D" id="3.30.40.10">
    <property type="entry name" value="Zinc/RING finger domain, C3HC4 (zinc finger)"/>
    <property type="match status" value="1"/>
</dbReference>
<feature type="coiled-coil region" evidence="10">
    <location>
        <begin position="350"/>
        <end position="389"/>
    </location>
</feature>
<dbReference type="SMART" id="SM00028">
    <property type="entry name" value="TPR"/>
    <property type="match status" value="3"/>
</dbReference>
<evidence type="ECO:0000256" key="10">
    <source>
        <dbReference type="SAM" id="Coils"/>
    </source>
</evidence>
<dbReference type="GO" id="GO:0061630">
    <property type="term" value="F:ubiquitin protein ligase activity"/>
    <property type="evidence" value="ECO:0007669"/>
    <property type="project" value="UniProtKB-EC"/>
</dbReference>
<evidence type="ECO:0000259" key="12">
    <source>
        <dbReference type="PROSITE" id="PS51698"/>
    </source>
</evidence>
<dbReference type="InterPro" id="IPR019734">
    <property type="entry name" value="TPR_rpt"/>
</dbReference>
<dbReference type="GO" id="GO:0071218">
    <property type="term" value="P:cellular response to misfolded protein"/>
    <property type="evidence" value="ECO:0007669"/>
    <property type="project" value="TreeGrafter"/>
</dbReference>
<dbReference type="PANTHER" id="PTHR46803">
    <property type="entry name" value="E3 UBIQUITIN-PROTEIN LIGASE CHIP"/>
    <property type="match status" value="1"/>
</dbReference>
<dbReference type="InterPro" id="IPR013083">
    <property type="entry name" value="Znf_RING/FYVE/PHD"/>
</dbReference>
<feature type="region of interest" description="Disordered" evidence="11">
    <location>
        <begin position="115"/>
        <end position="200"/>
    </location>
</feature>
<feature type="domain" description="U-box" evidence="12">
    <location>
        <begin position="405"/>
        <end position="479"/>
    </location>
</feature>
<dbReference type="EMBL" id="JAIZAY010000008">
    <property type="protein sequence ID" value="KAJ8037055.1"/>
    <property type="molecule type" value="Genomic_DNA"/>
</dbReference>
<keyword evidence="10" id="KW-0175">Coiled coil</keyword>
<evidence type="ECO:0000256" key="2">
    <source>
        <dbReference type="ARBA" id="ARBA00012483"/>
    </source>
</evidence>
<dbReference type="InterPro" id="IPR045202">
    <property type="entry name" value="CHIP_RING-Ubox"/>
</dbReference>
<dbReference type="CDD" id="cd16654">
    <property type="entry name" value="RING-Ubox_CHIP"/>
    <property type="match status" value="1"/>
</dbReference>
<accession>A0A9Q1C2M1</accession>